<gene>
    <name evidence="3" type="ORF">EM932_12160</name>
</gene>
<dbReference type="PROSITE" id="PS00135">
    <property type="entry name" value="TRYPSIN_SER"/>
    <property type="match status" value="1"/>
</dbReference>
<dbReference type="InterPro" id="IPR009003">
    <property type="entry name" value="Peptidase_S1_PA"/>
</dbReference>
<reference evidence="3 4" key="1">
    <citation type="submission" date="2019-04" db="EMBL/GenBank/DDBJ databases">
        <authorList>
            <person name="Liu A."/>
        </authorList>
    </citation>
    <scope>NUCLEOTIDE SEQUENCE [LARGE SCALE GENOMIC DNA]</scope>
    <source>
        <strain evidence="3 4">RZ03</strain>
    </source>
</reference>
<evidence type="ECO:0000259" key="2">
    <source>
        <dbReference type="PROSITE" id="PS50240"/>
    </source>
</evidence>
<name>A0A4S1DVI7_9FLAO</name>
<dbReference type="PROSITE" id="PS50240">
    <property type="entry name" value="TRYPSIN_DOM"/>
    <property type="match status" value="1"/>
</dbReference>
<dbReference type="Proteomes" id="UP000307602">
    <property type="component" value="Unassembled WGS sequence"/>
</dbReference>
<keyword evidence="1" id="KW-1015">Disulfide bond</keyword>
<evidence type="ECO:0000313" key="3">
    <source>
        <dbReference type="EMBL" id="TGV02116.1"/>
    </source>
</evidence>
<feature type="domain" description="Peptidase S1" evidence="2">
    <location>
        <begin position="47"/>
        <end position="334"/>
    </location>
</feature>
<dbReference type="EMBL" id="SRSO01000016">
    <property type="protein sequence ID" value="TGV02116.1"/>
    <property type="molecule type" value="Genomic_DNA"/>
</dbReference>
<protein>
    <submittedName>
        <fullName evidence="3">Trypsin-like serine protease</fullName>
    </submittedName>
</protein>
<evidence type="ECO:0000256" key="1">
    <source>
        <dbReference type="ARBA" id="ARBA00023157"/>
    </source>
</evidence>
<dbReference type="SMART" id="SM00020">
    <property type="entry name" value="Tryp_SPc"/>
    <property type="match status" value="1"/>
</dbReference>
<dbReference type="PRINTS" id="PR00722">
    <property type="entry name" value="CHYMOTRYPSIN"/>
</dbReference>
<keyword evidence="3" id="KW-0645">Protease</keyword>
<dbReference type="OrthoDB" id="9813836at2"/>
<dbReference type="GO" id="GO:0006508">
    <property type="term" value="P:proteolysis"/>
    <property type="evidence" value="ECO:0007669"/>
    <property type="project" value="UniProtKB-KW"/>
</dbReference>
<sequence length="339" mass="38181">MTQTNNISKPIRILICIVISLFFAKLSAQEVTTFGIRHDIEIAEYEIIGENKPPFNTNKYPDFSSVVAIRFNRENKFDTGIGTGVIIDPYWILTVAHNFYNEETKKVDQPTILNICTGENPNKPKTEHSVEKIIIHPDWLGKDIAERFYAGNDLCLLKLKDPITDIAPAILNTSKNEPLGKTIWLGGYGNYKFNISQNLSKRHAIENKLDRKMELAVNTKKLHPSGLLACDFDDPTCTSNILKKGNSHQFFVDLLGEGNSKKKATKFEGTSVPGDSGGPLFIKMDGVWKVCGLLSLTMKSDPYSDDRNKNFEYGAITMFTRTSSHKKWITETLNNNKIK</sequence>
<dbReference type="Pfam" id="PF00089">
    <property type="entry name" value="Trypsin"/>
    <property type="match status" value="1"/>
</dbReference>
<dbReference type="AlphaFoldDB" id="A0A4S1DVI7"/>
<dbReference type="InterPro" id="IPR043504">
    <property type="entry name" value="Peptidase_S1_PA_chymotrypsin"/>
</dbReference>
<dbReference type="RefSeq" id="WP_135877468.1">
    <property type="nucleotide sequence ID" value="NZ_SRSO01000016.1"/>
</dbReference>
<accession>A0A4S1DVI7</accession>
<dbReference type="InterPro" id="IPR001314">
    <property type="entry name" value="Peptidase_S1A"/>
</dbReference>
<comment type="caution">
    <text evidence="3">The sequence shown here is derived from an EMBL/GenBank/DDBJ whole genome shotgun (WGS) entry which is preliminary data.</text>
</comment>
<organism evidence="3 4">
    <name type="scientific">Flavivirga rizhaonensis</name>
    <dbReference type="NCBI Taxonomy" id="2559571"/>
    <lineage>
        <taxon>Bacteria</taxon>
        <taxon>Pseudomonadati</taxon>
        <taxon>Bacteroidota</taxon>
        <taxon>Flavobacteriia</taxon>
        <taxon>Flavobacteriales</taxon>
        <taxon>Flavobacteriaceae</taxon>
        <taxon>Flavivirga</taxon>
    </lineage>
</organism>
<proteinExistence type="predicted"/>
<dbReference type="SUPFAM" id="SSF50494">
    <property type="entry name" value="Trypsin-like serine proteases"/>
    <property type="match status" value="1"/>
</dbReference>
<dbReference type="PANTHER" id="PTHR24260">
    <property type="match status" value="1"/>
</dbReference>
<dbReference type="GO" id="GO:0004252">
    <property type="term" value="F:serine-type endopeptidase activity"/>
    <property type="evidence" value="ECO:0007669"/>
    <property type="project" value="InterPro"/>
</dbReference>
<evidence type="ECO:0000313" key="4">
    <source>
        <dbReference type="Proteomes" id="UP000307602"/>
    </source>
</evidence>
<dbReference type="InterPro" id="IPR001254">
    <property type="entry name" value="Trypsin_dom"/>
</dbReference>
<dbReference type="Gene3D" id="2.40.10.10">
    <property type="entry name" value="Trypsin-like serine proteases"/>
    <property type="match status" value="1"/>
</dbReference>
<dbReference type="InterPro" id="IPR051333">
    <property type="entry name" value="CLIP_Serine_Protease"/>
</dbReference>
<dbReference type="InterPro" id="IPR033116">
    <property type="entry name" value="TRYPSIN_SER"/>
</dbReference>
<keyword evidence="4" id="KW-1185">Reference proteome</keyword>
<keyword evidence="3" id="KW-0378">Hydrolase</keyword>
<dbReference type="PANTHER" id="PTHR24260:SF136">
    <property type="entry name" value="GH08193P-RELATED"/>
    <property type="match status" value="1"/>
</dbReference>